<dbReference type="OrthoDB" id="4034976at2759"/>
<gene>
    <name evidence="2" type="ORF">LAQU0_S16e00518g</name>
</gene>
<feature type="region of interest" description="Disordered" evidence="1">
    <location>
        <begin position="1"/>
        <end position="23"/>
    </location>
</feature>
<evidence type="ECO:0000256" key="1">
    <source>
        <dbReference type="SAM" id="MobiDB-lite"/>
    </source>
</evidence>
<name>A0A0N7MM84_9SACH</name>
<dbReference type="Pfam" id="PF19097">
    <property type="entry name" value="Snu56_snRNP"/>
    <property type="match status" value="1"/>
</dbReference>
<organism evidence="2 3">
    <name type="scientific">Lachancea quebecensis</name>
    <dbReference type="NCBI Taxonomy" id="1654605"/>
    <lineage>
        <taxon>Eukaryota</taxon>
        <taxon>Fungi</taxon>
        <taxon>Dikarya</taxon>
        <taxon>Ascomycota</taxon>
        <taxon>Saccharomycotina</taxon>
        <taxon>Saccharomycetes</taxon>
        <taxon>Saccharomycetales</taxon>
        <taxon>Saccharomycetaceae</taxon>
        <taxon>Lachancea</taxon>
    </lineage>
</organism>
<proteinExistence type="predicted"/>
<dbReference type="GO" id="GO:0000398">
    <property type="term" value="P:mRNA splicing, via spliceosome"/>
    <property type="evidence" value="ECO:0007669"/>
    <property type="project" value="InterPro"/>
</dbReference>
<keyword evidence="3" id="KW-1185">Reference proteome</keyword>
<reference evidence="3" key="1">
    <citation type="submission" date="2015-10" db="EMBL/GenBank/DDBJ databases">
        <authorList>
            <person name="Devillers H."/>
        </authorList>
    </citation>
    <scope>NUCLEOTIDE SEQUENCE [LARGE SCALE GENOMIC DNA]</scope>
</reference>
<feature type="region of interest" description="Disordered" evidence="1">
    <location>
        <begin position="262"/>
        <end position="322"/>
    </location>
</feature>
<sequence>MVVKKRPFSGGQGSRSNAKKPDISDNSSLLSIAEALSRRNTNATKVIKKSQVFISLTALEAKQLGSCNLDELMSNETLRLVEKDDNVSYLDLSSFSSLQLALVLCSIFGIKSKQWLGKPASDVKLIPSNIPLRGSFYVHKTCNVPRDGLAPQKRGISISKVIDITNFVEVSVNYYGATSFVEGIVDFASSLRFQRSTNSVKSEFHEGLRDKLLASEMLIATVPFLEKGLLVGNEEAAKTNSAVIDKTRKSLERFAQELIKANNDIPEEKRDESGPQDLSNASNPEWKSNSTASRYGSSNHANAVRNTKASNGRTLDPQSRGLNSNFLTQEQITDYCKATVQASIEAVKSKSPYQIIKTYIKCPRVYYVDLLYEHLSKLRSETNCNIVVLNLNNVHESTSWFDSLNVSKFTSVSSIPHPSTVRVVSIGGIGEHNVKSLQLLLKLFEENPAA</sequence>
<evidence type="ECO:0000313" key="2">
    <source>
        <dbReference type="EMBL" id="CUS24386.1"/>
    </source>
</evidence>
<dbReference type="AlphaFoldDB" id="A0A0N7MM84"/>
<dbReference type="GO" id="GO:0003729">
    <property type="term" value="F:mRNA binding"/>
    <property type="evidence" value="ECO:0007669"/>
    <property type="project" value="InterPro"/>
</dbReference>
<evidence type="ECO:0000313" key="3">
    <source>
        <dbReference type="Proteomes" id="UP000236544"/>
    </source>
</evidence>
<dbReference type="EMBL" id="LN890574">
    <property type="protein sequence ID" value="CUS24386.1"/>
    <property type="molecule type" value="Genomic_DNA"/>
</dbReference>
<dbReference type="InterPro" id="IPR043954">
    <property type="entry name" value="Snu56_snRNP"/>
</dbReference>
<dbReference type="Proteomes" id="UP000236544">
    <property type="component" value="Unassembled WGS sequence"/>
</dbReference>
<protein>
    <submittedName>
        <fullName evidence="2">LAQU0S16e00518g1_1</fullName>
    </submittedName>
</protein>
<feature type="compositionally biased region" description="Polar residues" evidence="1">
    <location>
        <begin position="276"/>
        <end position="322"/>
    </location>
</feature>
<accession>A0A0N7MM84</accession>